<dbReference type="Pfam" id="PF13609">
    <property type="entry name" value="Porin_4"/>
    <property type="match status" value="1"/>
</dbReference>
<dbReference type="InterPro" id="IPR050298">
    <property type="entry name" value="Gram-neg_bact_OMP"/>
</dbReference>
<proteinExistence type="predicted"/>
<evidence type="ECO:0000256" key="1">
    <source>
        <dbReference type="ARBA" id="ARBA00004571"/>
    </source>
</evidence>
<evidence type="ECO:0000256" key="3">
    <source>
        <dbReference type="ARBA" id="ARBA00022448"/>
    </source>
</evidence>
<feature type="chain" id="PRO_5013304664" description="Porin domain-containing protein" evidence="11">
    <location>
        <begin position="21"/>
        <end position="327"/>
    </location>
</feature>
<keyword evidence="8" id="KW-0626">Porin</keyword>
<keyword evidence="3" id="KW-0813">Transport</keyword>
<protein>
    <recommendedName>
        <fullName evidence="12">Porin domain-containing protein</fullName>
    </recommendedName>
</protein>
<dbReference type="GO" id="GO:0009279">
    <property type="term" value="C:cell outer membrane"/>
    <property type="evidence" value="ECO:0007669"/>
    <property type="project" value="UniProtKB-SubCell"/>
</dbReference>
<dbReference type="GO" id="GO:0015288">
    <property type="term" value="F:porin activity"/>
    <property type="evidence" value="ECO:0007669"/>
    <property type="project" value="UniProtKB-KW"/>
</dbReference>
<evidence type="ECO:0000256" key="5">
    <source>
        <dbReference type="ARBA" id="ARBA00022692"/>
    </source>
</evidence>
<keyword evidence="9" id="KW-0472">Membrane</keyword>
<dbReference type="GO" id="GO:0046930">
    <property type="term" value="C:pore complex"/>
    <property type="evidence" value="ECO:0007669"/>
    <property type="project" value="UniProtKB-KW"/>
</dbReference>
<keyword evidence="5" id="KW-0812">Transmembrane</keyword>
<keyword evidence="4" id="KW-1134">Transmembrane beta strand</keyword>
<sequence length="327" mass="34157">MKKTILATALLGTMCIGAHAETNVSVYGIVDTGLVFARGGAAGSETKLESGVSTGSRLGFRGTEDLGGGLSAIFTLEAGLLVDTGGLDQGGLMFGRQAFVGLKGGAGTVTLGRQYTPIYNTLLIADPFGNNYGGASGQLMSDEKAGTRTNNTVMYASPVIGGFDAQVAYRFGEVAGNTSASRQTGFAAGYANGPLTLRLAYNRTDNATATDEAKNTLLVGRYDFGVATGSIGYGINKGMGTVDSHDLLLGVKVPFGAHTVMGTYIRKDDRSAANRFDAHQSALAYNYALSKRTAFYAAYAKLSNTRFTRTKFGSGDSEVDIGIRHTF</sequence>
<dbReference type="InterPro" id="IPR023614">
    <property type="entry name" value="Porin_dom_sf"/>
</dbReference>
<dbReference type="Gene3D" id="2.40.160.10">
    <property type="entry name" value="Porin"/>
    <property type="match status" value="1"/>
</dbReference>
<evidence type="ECO:0000256" key="6">
    <source>
        <dbReference type="ARBA" id="ARBA00022729"/>
    </source>
</evidence>
<dbReference type="AlphaFoldDB" id="A0A254TCT4"/>
<dbReference type="Proteomes" id="UP000197535">
    <property type="component" value="Unassembled WGS sequence"/>
</dbReference>
<dbReference type="OrthoDB" id="5289162at2"/>
<name>A0A254TCT4_9BURK</name>
<evidence type="ECO:0000256" key="10">
    <source>
        <dbReference type="ARBA" id="ARBA00023237"/>
    </source>
</evidence>
<comment type="caution">
    <text evidence="13">The sequence shown here is derived from an EMBL/GenBank/DDBJ whole genome shotgun (WGS) entry which is preliminary data.</text>
</comment>
<comment type="subcellular location">
    <subcellularLocation>
        <location evidence="1">Cell outer membrane</location>
        <topology evidence="1">Multi-pass membrane protein</topology>
    </subcellularLocation>
</comment>
<keyword evidence="6 11" id="KW-0732">Signal</keyword>
<evidence type="ECO:0000313" key="14">
    <source>
        <dbReference type="Proteomes" id="UP000197535"/>
    </source>
</evidence>
<gene>
    <name evidence="13" type="ORF">AYR66_13945</name>
</gene>
<comment type="subunit">
    <text evidence="2">Homotrimer.</text>
</comment>
<dbReference type="RefSeq" id="WP_088707307.1">
    <property type="nucleotide sequence ID" value="NZ_LSTO01000001.1"/>
</dbReference>
<reference evidence="13 14" key="1">
    <citation type="submission" date="2016-02" db="EMBL/GenBank/DDBJ databases">
        <authorList>
            <person name="Wen L."/>
            <person name="He K."/>
            <person name="Yang H."/>
        </authorList>
    </citation>
    <scope>NUCLEOTIDE SEQUENCE [LARGE SCALE GENOMIC DNA]</scope>
    <source>
        <strain evidence="13 14">TSA40</strain>
    </source>
</reference>
<dbReference type="PRINTS" id="PR00184">
    <property type="entry name" value="NEISSPPORIN"/>
</dbReference>
<keyword evidence="10" id="KW-0998">Cell outer membrane</keyword>
<dbReference type="EMBL" id="LSTO01000001">
    <property type="protein sequence ID" value="OWW20424.1"/>
    <property type="molecule type" value="Genomic_DNA"/>
</dbReference>
<organism evidence="13 14">
    <name type="scientific">Noviherbaspirillum denitrificans</name>
    <dbReference type="NCBI Taxonomy" id="1968433"/>
    <lineage>
        <taxon>Bacteria</taxon>
        <taxon>Pseudomonadati</taxon>
        <taxon>Pseudomonadota</taxon>
        <taxon>Betaproteobacteria</taxon>
        <taxon>Burkholderiales</taxon>
        <taxon>Oxalobacteraceae</taxon>
        <taxon>Noviherbaspirillum</taxon>
    </lineage>
</organism>
<evidence type="ECO:0000256" key="4">
    <source>
        <dbReference type="ARBA" id="ARBA00022452"/>
    </source>
</evidence>
<feature type="domain" description="Porin" evidence="12">
    <location>
        <begin position="7"/>
        <end position="305"/>
    </location>
</feature>
<evidence type="ECO:0000256" key="7">
    <source>
        <dbReference type="ARBA" id="ARBA00023065"/>
    </source>
</evidence>
<dbReference type="PANTHER" id="PTHR34501:SF9">
    <property type="entry name" value="MAJOR OUTER MEMBRANE PROTEIN P.IA"/>
    <property type="match status" value="1"/>
</dbReference>
<dbReference type="CDD" id="cd00342">
    <property type="entry name" value="gram_neg_porins"/>
    <property type="match status" value="1"/>
</dbReference>
<dbReference type="InterPro" id="IPR002299">
    <property type="entry name" value="Porin_Neis"/>
</dbReference>
<evidence type="ECO:0000259" key="12">
    <source>
        <dbReference type="Pfam" id="PF13609"/>
    </source>
</evidence>
<dbReference type="InterPro" id="IPR033900">
    <property type="entry name" value="Gram_neg_porin_domain"/>
</dbReference>
<dbReference type="SUPFAM" id="SSF56935">
    <property type="entry name" value="Porins"/>
    <property type="match status" value="1"/>
</dbReference>
<keyword evidence="14" id="KW-1185">Reference proteome</keyword>
<accession>A0A254TCT4</accession>
<evidence type="ECO:0000256" key="11">
    <source>
        <dbReference type="SAM" id="SignalP"/>
    </source>
</evidence>
<dbReference type="InterPro" id="IPR001702">
    <property type="entry name" value="Porin_Gram-ve"/>
</dbReference>
<evidence type="ECO:0000313" key="13">
    <source>
        <dbReference type="EMBL" id="OWW20424.1"/>
    </source>
</evidence>
<dbReference type="GO" id="GO:0034220">
    <property type="term" value="P:monoatomic ion transmembrane transport"/>
    <property type="evidence" value="ECO:0007669"/>
    <property type="project" value="InterPro"/>
</dbReference>
<evidence type="ECO:0000256" key="2">
    <source>
        <dbReference type="ARBA" id="ARBA00011233"/>
    </source>
</evidence>
<dbReference type="PANTHER" id="PTHR34501">
    <property type="entry name" value="PROTEIN YDDL-RELATED"/>
    <property type="match status" value="1"/>
</dbReference>
<keyword evidence="7" id="KW-0406">Ion transport</keyword>
<evidence type="ECO:0000256" key="9">
    <source>
        <dbReference type="ARBA" id="ARBA00023136"/>
    </source>
</evidence>
<dbReference type="PRINTS" id="PR00182">
    <property type="entry name" value="ECOLNEIPORIN"/>
</dbReference>
<feature type="signal peptide" evidence="11">
    <location>
        <begin position="1"/>
        <end position="20"/>
    </location>
</feature>
<evidence type="ECO:0000256" key="8">
    <source>
        <dbReference type="ARBA" id="ARBA00023114"/>
    </source>
</evidence>